<dbReference type="EMBL" id="BARW01039081">
    <property type="protein sequence ID" value="GAJ17820.1"/>
    <property type="molecule type" value="Genomic_DNA"/>
</dbReference>
<evidence type="ECO:0008006" key="2">
    <source>
        <dbReference type="Google" id="ProtNLM"/>
    </source>
</evidence>
<dbReference type="InterPro" id="IPR014729">
    <property type="entry name" value="Rossmann-like_a/b/a_fold"/>
</dbReference>
<comment type="caution">
    <text evidence="1">The sequence shown here is derived from an EMBL/GenBank/DDBJ whole genome shotgun (WGS) entry which is preliminary data.</text>
</comment>
<reference evidence="1" key="1">
    <citation type="journal article" date="2014" name="Front. Microbiol.">
        <title>High frequency of phylogenetically diverse reductive dehalogenase-homologous genes in deep subseafloor sedimentary metagenomes.</title>
        <authorList>
            <person name="Kawai M."/>
            <person name="Futagami T."/>
            <person name="Toyoda A."/>
            <person name="Takaki Y."/>
            <person name="Nishi S."/>
            <person name="Hori S."/>
            <person name="Arai W."/>
            <person name="Tsubouchi T."/>
            <person name="Morono Y."/>
            <person name="Uchiyama I."/>
            <person name="Ito T."/>
            <person name="Fujiyama A."/>
            <person name="Inagaki F."/>
            <person name="Takami H."/>
        </authorList>
    </citation>
    <scope>NUCLEOTIDE SEQUENCE</scope>
    <source>
        <strain evidence="1">Expedition CK06-06</strain>
    </source>
</reference>
<dbReference type="AlphaFoldDB" id="X1VZ41"/>
<dbReference type="SUPFAM" id="SSF52374">
    <property type="entry name" value="Nucleotidylyl transferase"/>
    <property type="match status" value="1"/>
</dbReference>
<gene>
    <name evidence="1" type="ORF">S12H4_59698</name>
</gene>
<proteinExistence type="predicted"/>
<accession>X1VZ41</accession>
<dbReference type="Gene3D" id="3.40.50.620">
    <property type="entry name" value="HUPs"/>
    <property type="match status" value="1"/>
</dbReference>
<organism evidence="1">
    <name type="scientific">marine sediment metagenome</name>
    <dbReference type="NCBI Taxonomy" id="412755"/>
    <lineage>
        <taxon>unclassified sequences</taxon>
        <taxon>metagenomes</taxon>
        <taxon>ecological metagenomes</taxon>
    </lineage>
</organism>
<name>X1VZ41_9ZZZZ</name>
<protein>
    <recommendedName>
        <fullName evidence="2">Cytidyltransferase-like domain-containing protein</fullName>
    </recommendedName>
</protein>
<evidence type="ECO:0000313" key="1">
    <source>
        <dbReference type="EMBL" id="GAJ17820.1"/>
    </source>
</evidence>
<sequence>MLIDALDIASTDVRERIKRSDSIKDLVPDQVELYIKENKLY</sequence>